<dbReference type="RefSeq" id="WP_379592482.1">
    <property type="nucleotide sequence ID" value="NZ_JBHRTN010000002.1"/>
</dbReference>
<keyword evidence="3" id="KW-1185">Reference proteome</keyword>
<feature type="region of interest" description="Disordered" evidence="1">
    <location>
        <begin position="672"/>
        <end position="693"/>
    </location>
</feature>
<sequence>MDWIDKNHLDTFAARKDARDLLPALIYDLILATSETPVDARFLSGEAGQVRGFDGVLTSRGADPFVPARHSVWEFGCEPDFKSKAAKDLTKRSKTLDAAQRAQTTFVFVTPRTYDVPRVRLDQWETELAKGKGWKDVRVVDGGKLKHWLGLAPGVAAHWASGFFGAYPPGVASTDELWREYASGCSLTITEQLLLAGRAEQAASIVQRLATLQPDRIEIAADSAEEALAFAIAALRSAKPEVRAVLRARALGLRTPDAVTDLVRRGDLATGLIFFPTNLAATRAGLLVQHGPTIIASGRAQGRGGSYVQLTRPPRHVFAEALSLGGSADRLLAAQLAAGCGSSVTVLTRVRPGGTPNRPAWAGNAQGTGLIAALLAGAWDASIEGDRSVLTTLSDASSYEEFEARIQHLLAMDDPPLERAGTVWKVRAPMDAFVLLGALADGLHLGRFRASCCDVLGERDTNLELDDDALLMAGRGLNRSDWLREGMAMTLLLAATMHEPAAFGASLAAVGGPEAWVGGIVGSLPGLATDAALLASLRGALPLLAEAAPAPFVAAVARLLEGGAGTVAPLFRERTAFIAPDARHTYLLWALEVLAWDPDLLPRVAILLARLAAFDPGGKLGNRPINSLREILLPWLPHTDAPVAKRLAVMQAVVRTDDKVGWDLSLRLLPEMHSSSSPTSRPEIREAGASEAGAPTTETIAVHRAAAQAALRLVGTNRSRWLELIPRLPDLPQEEHEEAVSILDTALAALPSVDRQQVWDCLRATTARHAGFQDTAWALRGAPLERLVSLVQKWEPEDVVARTLPLFAESLPELVIAPGESPLTRERLEELRAGAVRDLLTAEGDAGVLRLADELTNTWDLVRLTGNALPTAEAILEFCLNALARGTPSATGLAGGLSSVGEQRFGDEWRTLLRTEQSVLSSPHLAVLLQGLPDDEAAWDFIASLGKDVEDAYWNRKSPWFLPDSNPALVERAVQKLLNVGRAIPALLAQGRSLPISSDLTLKALDGAIPEINASVESIGASFVYAVEQVFGHLRARSDVDRADIARREFAYLSLLTNAGKPKQRLVLFETMAGNPELFVSLICTVFLPTSGRRPEPNEALRQQARAAFRALESFRELPGRTGTEVDASALRVWVMEALQLTIEADRAKIGAQYIGKVLAHAPHDPADEAWPHRAVREVIEGAASDELERGIQVERFNMRGVFSKDPYEGGGAERALAVQARQWADVSTAWPRTAGMLARIAESWEHHAEREDIEAQKRFMGG</sequence>
<protein>
    <submittedName>
        <fullName evidence="2">Uncharacterized protein</fullName>
    </submittedName>
</protein>
<gene>
    <name evidence="2" type="ORF">ACFOD4_00500</name>
</gene>
<comment type="caution">
    <text evidence="2">The sequence shown here is derived from an EMBL/GenBank/DDBJ whole genome shotgun (WGS) entry which is preliminary data.</text>
</comment>
<evidence type="ECO:0000313" key="3">
    <source>
        <dbReference type="Proteomes" id="UP001595593"/>
    </source>
</evidence>
<accession>A0ABV7FV55</accession>
<dbReference type="Proteomes" id="UP001595593">
    <property type="component" value="Unassembled WGS sequence"/>
</dbReference>
<dbReference type="EMBL" id="JBHRTN010000002">
    <property type="protein sequence ID" value="MFC3123523.1"/>
    <property type="molecule type" value="Genomic_DNA"/>
</dbReference>
<organism evidence="2 3">
    <name type="scientific">Teichococcus globiformis</name>
    <dbReference type="NCBI Taxonomy" id="2307229"/>
    <lineage>
        <taxon>Bacteria</taxon>
        <taxon>Pseudomonadati</taxon>
        <taxon>Pseudomonadota</taxon>
        <taxon>Alphaproteobacteria</taxon>
        <taxon>Acetobacterales</taxon>
        <taxon>Roseomonadaceae</taxon>
        <taxon>Roseomonas</taxon>
    </lineage>
</organism>
<name>A0ABV7FV55_9PROT</name>
<evidence type="ECO:0000313" key="2">
    <source>
        <dbReference type="EMBL" id="MFC3123523.1"/>
    </source>
</evidence>
<proteinExistence type="predicted"/>
<reference evidence="3" key="1">
    <citation type="journal article" date="2019" name="Int. J. Syst. Evol. Microbiol.">
        <title>The Global Catalogue of Microorganisms (GCM) 10K type strain sequencing project: providing services to taxonomists for standard genome sequencing and annotation.</title>
        <authorList>
            <consortium name="The Broad Institute Genomics Platform"/>
            <consortium name="The Broad Institute Genome Sequencing Center for Infectious Disease"/>
            <person name="Wu L."/>
            <person name="Ma J."/>
        </authorList>
    </citation>
    <scope>NUCLEOTIDE SEQUENCE [LARGE SCALE GENOMIC DNA]</scope>
    <source>
        <strain evidence="3">KCTC 52094</strain>
    </source>
</reference>
<evidence type="ECO:0000256" key="1">
    <source>
        <dbReference type="SAM" id="MobiDB-lite"/>
    </source>
</evidence>